<name>A0AAV7E067_ARIFI</name>
<evidence type="ECO:0000313" key="2">
    <source>
        <dbReference type="Proteomes" id="UP000825729"/>
    </source>
</evidence>
<dbReference type="EMBL" id="JAINDJ010000007">
    <property type="protein sequence ID" value="KAG9442159.1"/>
    <property type="molecule type" value="Genomic_DNA"/>
</dbReference>
<accession>A0AAV7E067</accession>
<evidence type="ECO:0000313" key="1">
    <source>
        <dbReference type="EMBL" id="KAG9442159.1"/>
    </source>
</evidence>
<proteinExistence type="predicted"/>
<comment type="caution">
    <text evidence="1">The sequence shown here is derived from an EMBL/GenBank/DDBJ whole genome shotgun (WGS) entry which is preliminary data.</text>
</comment>
<protein>
    <submittedName>
        <fullName evidence="1">Uncharacterized protein</fullName>
    </submittedName>
</protein>
<keyword evidence="2" id="KW-1185">Reference proteome</keyword>
<reference evidence="1 2" key="1">
    <citation type="submission" date="2021-07" db="EMBL/GenBank/DDBJ databases">
        <title>The Aristolochia fimbriata genome: insights into angiosperm evolution, floral development and chemical biosynthesis.</title>
        <authorList>
            <person name="Jiao Y."/>
        </authorList>
    </citation>
    <scope>NUCLEOTIDE SEQUENCE [LARGE SCALE GENOMIC DNA]</scope>
    <source>
        <strain evidence="1">IBCAS-2021</strain>
        <tissue evidence="1">Leaf</tissue>
    </source>
</reference>
<dbReference type="Proteomes" id="UP000825729">
    <property type="component" value="Unassembled WGS sequence"/>
</dbReference>
<dbReference type="AlphaFoldDB" id="A0AAV7E067"/>
<gene>
    <name evidence="1" type="ORF">H6P81_018013</name>
</gene>
<organism evidence="1 2">
    <name type="scientific">Aristolochia fimbriata</name>
    <name type="common">White veined hardy Dutchman's pipe vine</name>
    <dbReference type="NCBI Taxonomy" id="158543"/>
    <lineage>
        <taxon>Eukaryota</taxon>
        <taxon>Viridiplantae</taxon>
        <taxon>Streptophyta</taxon>
        <taxon>Embryophyta</taxon>
        <taxon>Tracheophyta</taxon>
        <taxon>Spermatophyta</taxon>
        <taxon>Magnoliopsida</taxon>
        <taxon>Magnoliidae</taxon>
        <taxon>Piperales</taxon>
        <taxon>Aristolochiaceae</taxon>
        <taxon>Aristolochia</taxon>
    </lineage>
</organism>
<sequence length="115" mass="11689">MPQISRKQRRSSLPLQADCVVIVPLGVTPCACVPPLTILTPLLLSGPSHDVPATSAQNADVVPPGGDNLVIVVDREAPCPAEGNLVSASVGKSACRAKESSDSAVGEQLRPASAA</sequence>